<evidence type="ECO:0000313" key="4">
    <source>
        <dbReference type="Proteomes" id="UP000886885"/>
    </source>
</evidence>
<dbReference type="PANTHER" id="PTHR46775:SF1">
    <property type="entry name" value="FLOCCULATION PROTEIN (DUF1296)"/>
    <property type="match status" value="1"/>
</dbReference>
<reference evidence="3" key="1">
    <citation type="journal article" date="2020" name="bioRxiv">
        <title>Hybrid origin of Populus tomentosa Carr. identified through genome sequencing and phylogenomic analysis.</title>
        <authorList>
            <person name="An X."/>
            <person name="Gao K."/>
            <person name="Chen Z."/>
            <person name="Li J."/>
            <person name="Yang X."/>
            <person name="Yang X."/>
            <person name="Zhou J."/>
            <person name="Guo T."/>
            <person name="Zhao T."/>
            <person name="Huang S."/>
            <person name="Miao D."/>
            <person name="Khan W.U."/>
            <person name="Rao P."/>
            <person name="Ye M."/>
            <person name="Lei B."/>
            <person name="Liao W."/>
            <person name="Wang J."/>
            <person name="Ji L."/>
            <person name="Li Y."/>
            <person name="Guo B."/>
            <person name="Mustafa N.S."/>
            <person name="Li S."/>
            <person name="Yun Q."/>
            <person name="Keller S.R."/>
            <person name="Mao J."/>
            <person name="Zhang R."/>
            <person name="Strauss S.H."/>
        </authorList>
    </citation>
    <scope>NUCLEOTIDE SEQUENCE</scope>
    <source>
        <strain evidence="3">GM15</strain>
        <tissue evidence="3">Leaf</tissue>
    </source>
</reference>
<gene>
    <name evidence="3" type="ORF">POTOM_010895</name>
</gene>
<feature type="compositionally biased region" description="Gly residues" evidence="1">
    <location>
        <begin position="102"/>
        <end position="117"/>
    </location>
</feature>
<feature type="region of interest" description="Disordered" evidence="1">
    <location>
        <begin position="87"/>
        <end position="181"/>
    </location>
</feature>
<feature type="compositionally biased region" description="Basic and acidic residues" evidence="1">
    <location>
        <begin position="1137"/>
        <end position="1149"/>
    </location>
</feature>
<feature type="region of interest" description="Disordered" evidence="1">
    <location>
        <begin position="1123"/>
        <end position="1186"/>
    </location>
</feature>
<accession>A0A8X8DAP0</accession>
<feature type="compositionally biased region" description="Polar residues" evidence="1">
    <location>
        <begin position="350"/>
        <end position="365"/>
    </location>
</feature>
<feature type="region of interest" description="Disordered" evidence="1">
    <location>
        <begin position="464"/>
        <end position="532"/>
    </location>
</feature>
<keyword evidence="4" id="KW-1185">Reference proteome</keyword>
<dbReference type="InterPro" id="IPR044277">
    <property type="entry name" value="GIP1"/>
</dbReference>
<feature type="region of interest" description="Disordered" evidence="1">
    <location>
        <begin position="293"/>
        <end position="403"/>
    </location>
</feature>
<feature type="domain" description="GBF-interacting protein 1 N-terminal" evidence="2">
    <location>
        <begin position="10"/>
        <end position="57"/>
    </location>
</feature>
<feature type="region of interest" description="Disordered" evidence="1">
    <location>
        <begin position="1042"/>
        <end position="1105"/>
    </location>
</feature>
<feature type="compositionally biased region" description="Polar residues" evidence="1">
    <location>
        <begin position="1080"/>
        <end position="1105"/>
    </location>
</feature>
<evidence type="ECO:0000256" key="1">
    <source>
        <dbReference type="SAM" id="MobiDB-lite"/>
    </source>
</evidence>
<evidence type="ECO:0000313" key="3">
    <source>
        <dbReference type="EMBL" id="KAG6785169.1"/>
    </source>
</evidence>
<protein>
    <recommendedName>
        <fullName evidence="2">GBF-interacting protein 1 N-terminal domain-containing protein</fullName>
    </recommendedName>
</protein>
<name>A0A8X8DAP0_POPTO</name>
<feature type="compositionally biased region" description="Polar residues" evidence="1">
    <location>
        <begin position="310"/>
        <end position="327"/>
    </location>
</feature>
<dbReference type="EMBL" id="JAAWWB010000004">
    <property type="protein sequence ID" value="KAG6785169.1"/>
    <property type="molecule type" value="Genomic_DNA"/>
</dbReference>
<dbReference type="PANTHER" id="PTHR46775">
    <property type="entry name" value="FLOCCULATION PROTEIN (DUF1296)"/>
    <property type="match status" value="1"/>
</dbReference>
<dbReference type="Pfam" id="PF06972">
    <property type="entry name" value="GIP1_N"/>
    <property type="match status" value="1"/>
</dbReference>
<evidence type="ECO:0000259" key="2">
    <source>
        <dbReference type="Pfam" id="PF06972"/>
    </source>
</evidence>
<sequence length="1186" mass="124796">MSGGGVRVSIPGNVRKTIQNIKEITGNHSDEEIYAMLKECSMDPNETAQKLLSQGHFSLSLSFFLVGFLVLKPIVLDLVDLAGFHNMNNRESGDSRWRSGMQGRGSRGGMQGQGSRGGRPSFSLRHTSHDTGGGRNSAAGRDNGTHAAEKGAGSSLLASEEKHKETTPSASSSAVVANGPTGVVSGNTSATLASNLPTGSNQHEVTSSPIVVNEVGREAYHIDVDKAPTIAFGTGDACRESVPSSNNSSMSVIPASSKICFSSSNPILKLSNDSCPPGTVGTIKREVGIHQTTGESASEIGVPFMPGKTPSKNQGVGKNQLSDSSQPSFASIQGGSSSSRPSSNYSSRSQLITGPQKVLSSTVGSNMEWKPKATNPNVAQESGTAGLSDISNIPLESSGHSQASLGVLDSEEATAKLQKKLEELHLPQRQHVIIPHHIHVPESERNKLSFGSFDASFGVTSSYVSGAESNKSSTPVSETSQGIEEPMEEQAESNQNTAVTAEEGIYPDHPQSPSHVPGNLSGEGDVSSNTVPDYESKQEAALLSGGHQYSVVHTSPGYSFGLVPPMLGSQIMPFENSESQARDVSRLPSFVVQQPFDPTSYYAQFYRSSADGDGRVSPFPVPGVASKYNGNVAVLSPHTSQPPQEGGNSLVLSTAGPTPQVTQTAGLMQSSIAVTQQPVPVFRPPTGLHTSHFPPNYMPYGHYVSPIYVAPGIYQFLSNGAFLQQPPAGSVYPAPSAAATGVKYSLPQFKPGSNTGNATHIGMPSGYGPYGSSPAGFNPNSAATGGNSTTNDDLGASQFKESNIYITGQQLQYWLGFSYLTVSTSGVFGGLGGGNEDGGGDSDWQQFLLKAFLFLASEGSAVWITTPGRDISSLPASTFYNLPPQGQHVAFAQTQASHGTYTNIYHPGQPVNAAAVHPLLQQSQAMGGAVDMLGPAASAYQHLDGGQQQDDTTLAGLESVNLENGAGILPIGSGSDLPKPANPTTPEKLEIASSALKIIHAGGRLSQRFSEGHGIQWSGQKKFLTPGQKFVLVSHHAVRKLRRKIGKPSEESSSSSSSVSLTSQASNDASTDMVSRKNNNDVSSRSFVSESDISTGVSRDSSCSFRSALRKKTGVKKRVRFAGIAVKHKGGHNSTNSEKKGNRVDHDTSLKSSSTTVSRSNRRNRRPRNPATWRPSLTVISESKGD</sequence>
<organism evidence="3 4">
    <name type="scientific">Populus tomentosa</name>
    <name type="common">Chinese white poplar</name>
    <dbReference type="NCBI Taxonomy" id="118781"/>
    <lineage>
        <taxon>Eukaryota</taxon>
        <taxon>Viridiplantae</taxon>
        <taxon>Streptophyta</taxon>
        <taxon>Embryophyta</taxon>
        <taxon>Tracheophyta</taxon>
        <taxon>Spermatophyta</taxon>
        <taxon>Magnoliopsida</taxon>
        <taxon>eudicotyledons</taxon>
        <taxon>Gunneridae</taxon>
        <taxon>Pentapetalae</taxon>
        <taxon>rosids</taxon>
        <taxon>fabids</taxon>
        <taxon>Malpighiales</taxon>
        <taxon>Salicaceae</taxon>
        <taxon>Saliceae</taxon>
        <taxon>Populus</taxon>
    </lineage>
</organism>
<dbReference type="AlphaFoldDB" id="A0A8X8DAP0"/>
<dbReference type="Proteomes" id="UP000886885">
    <property type="component" value="Chromosome 2D"/>
</dbReference>
<feature type="compositionally biased region" description="Low complexity" evidence="1">
    <location>
        <begin position="328"/>
        <end position="349"/>
    </location>
</feature>
<proteinExistence type="predicted"/>
<dbReference type="OrthoDB" id="753279at2759"/>
<feature type="compositionally biased region" description="Low complexity" evidence="1">
    <location>
        <begin position="1051"/>
        <end position="1066"/>
    </location>
</feature>
<comment type="caution">
    <text evidence="3">The sequence shown here is derived from an EMBL/GenBank/DDBJ whole genome shotgun (WGS) entry which is preliminary data.</text>
</comment>
<feature type="compositionally biased region" description="Polar residues" evidence="1">
    <location>
        <begin position="464"/>
        <end position="482"/>
    </location>
</feature>
<dbReference type="GO" id="GO:0051082">
    <property type="term" value="F:unfolded protein binding"/>
    <property type="evidence" value="ECO:0007669"/>
    <property type="project" value="TreeGrafter"/>
</dbReference>
<dbReference type="InterPro" id="IPR009719">
    <property type="entry name" value="GIP1_N"/>
</dbReference>
<feature type="compositionally biased region" description="Polar residues" evidence="1">
    <location>
        <begin position="374"/>
        <end position="403"/>
    </location>
</feature>